<accession>A0A382JGL9</accession>
<gene>
    <name evidence="1" type="ORF">METZ01_LOCUS263181</name>
</gene>
<evidence type="ECO:0000313" key="1">
    <source>
        <dbReference type="EMBL" id="SVC10327.1"/>
    </source>
</evidence>
<protein>
    <submittedName>
        <fullName evidence="1">Uncharacterized protein</fullName>
    </submittedName>
</protein>
<reference evidence="1" key="1">
    <citation type="submission" date="2018-05" db="EMBL/GenBank/DDBJ databases">
        <authorList>
            <person name="Lanie J.A."/>
            <person name="Ng W.-L."/>
            <person name="Kazmierczak K.M."/>
            <person name="Andrzejewski T.M."/>
            <person name="Davidsen T.M."/>
            <person name="Wayne K.J."/>
            <person name="Tettelin H."/>
            <person name="Glass J.I."/>
            <person name="Rusch D."/>
            <person name="Podicherti R."/>
            <person name="Tsui H.-C.T."/>
            <person name="Winkler M.E."/>
        </authorList>
    </citation>
    <scope>NUCLEOTIDE SEQUENCE</scope>
</reference>
<organism evidence="1">
    <name type="scientific">marine metagenome</name>
    <dbReference type="NCBI Taxonomy" id="408172"/>
    <lineage>
        <taxon>unclassified sequences</taxon>
        <taxon>metagenomes</taxon>
        <taxon>ecological metagenomes</taxon>
    </lineage>
</organism>
<sequence length="31" mass="3767">MLVMTNTFKDKENDPDYMVYITKKDKEPQDE</sequence>
<dbReference type="AlphaFoldDB" id="A0A382JGL9"/>
<dbReference type="EMBL" id="UINC01073725">
    <property type="protein sequence ID" value="SVC10327.1"/>
    <property type="molecule type" value="Genomic_DNA"/>
</dbReference>
<proteinExistence type="predicted"/>
<name>A0A382JGL9_9ZZZZ</name>